<dbReference type="GO" id="GO:0012505">
    <property type="term" value="C:endomembrane system"/>
    <property type="evidence" value="ECO:0007669"/>
    <property type="project" value="UniProtKB-SubCell"/>
</dbReference>
<keyword evidence="18" id="KW-1185">Reference proteome</keyword>
<evidence type="ECO:0000256" key="14">
    <source>
        <dbReference type="ARBA" id="ARBA00032361"/>
    </source>
</evidence>
<keyword evidence="10" id="KW-0443">Lipid metabolism</keyword>
<evidence type="ECO:0000256" key="13">
    <source>
        <dbReference type="ARBA" id="ARBA00023264"/>
    </source>
</evidence>
<dbReference type="EC" id="2.7.8.8" evidence="4"/>
<dbReference type="PROSITE" id="PS00379">
    <property type="entry name" value="CDP_ALCOHOL_P_TRANSF"/>
    <property type="match status" value="1"/>
</dbReference>
<accession>A0A5N7AUT0</accession>
<keyword evidence="12" id="KW-0594">Phospholipid biosynthesis</keyword>
<evidence type="ECO:0000313" key="17">
    <source>
        <dbReference type="EMBL" id="KAE8372779.1"/>
    </source>
</evidence>
<dbReference type="Pfam" id="PF01066">
    <property type="entry name" value="CDP-OH_P_transf"/>
    <property type="match status" value="1"/>
</dbReference>
<evidence type="ECO:0000256" key="6">
    <source>
        <dbReference type="ARBA" id="ARBA00022516"/>
    </source>
</evidence>
<feature type="transmembrane region" description="Helical" evidence="16">
    <location>
        <begin position="143"/>
        <end position="160"/>
    </location>
</feature>
<dbReference type="PANTHER" id="PTHR14269">
    <property type="entry name" value="CDP-DIACYLGLYCEROL--GLYCEROL-3-PHOSPHATE 3-PHOSPHATIDYLTRANSFERASE-RELATED"/>
    <property type="match status" value="1"/>
</dbReference>
<dbReference type="EMBL" id="ML736341">
    <property type="protein sequence ID" value="KAE8372779.1"/>
    <property type="molecule type" value="Genomic_DNA"/>
</dbReference>
<dbReference type="InterPro" id="IPR048254">
    <property type="entry name" value="CDP_ALCOHOL_P_TRANSF_CS"/>
</dbReference>
<evidence type="ECO:0000256" key="4">
    <source>
        <dbReference type="ARBA" id="ARBA00013174"/>
    </source>
</evidence>
<keyword evidence="6" id="KW-0444">Lipid biosynthesis</keyword>
<dbReference type="GO" id="GO:0016020">
    <property type="term" value="C:membrane"/>
    <property type="evidence" value="ECO:0007669"/>
    <property type="project" value="InterPro"/>
</dbReference>
<evidence type="ECO:0000256" key="3">
    <source>
        <dbReference type="ARBA" id="ARBA00010441"/>
    </source>
</evidence>
<keyword evidence="7 15" id="KW-0808">Transferase</keyword>
<dbReference type="InterPro" id="IPR004533">
    <property type="entry name" value="CDP-diaglyc--ser_O-PTrfase"/>
</dbReference>
<comment type="subcellular location">
    <subcellularLocation>
        <location evidence="2">Endomembrane system</location>
        <topology evidence="2">Multi-pass membrane protein</topology>
    </subcellularLocation>
</comment>
<evidence type="ECO:0000256" key="9">
    <source>
        <dbReference type="ARBA" id="ARBA00022989"/>
    </source>
</evidence>
<keyword evidence="13" id="KW-1208">Phospholipid metabolism</keyword>
<evidence type="ECO:0000256" key="1">
    <source>
        <dbReference type="ARBA" id="ARBA00000287"/>
    </source>
</evidence>
<dbReference type="AlphaFoldDB" id="A0A5N7AUT0"/>
<dbReference type="InterPro" id="IPR000462">
    <property type="entry name" value="CDP-OH_P_trans"/>
</dbReference>
<evidence type="ECO:0000256" key="5">
    <source>
        <dbReference type="ARBA" id="ARBA00017171"/>
    </source>
</evidence>
<feature type="transmembrane region" description="Helical" evidence="16">
    <location>
        <begin position="105"/>
        <end position="122"/>
    </location>
</feature>
<dbReference type="Gene3D" id="1.20.120.1760">
    <property type="match status" value="1"/>
</dbReference>
<organism evidence="17 18">
    <name type="scientific">Aspergillus bertholletiae</name>
    <dbReference type="NCBI Taxonomy" id="1226010"/>
    <lineage>
        <taxon>Eukaryota</taxon>
        <taxon>Fungi</taxon>
        <taxon>Dikarya</taxon>
        <taxon>Ascomycota</taxon>
        <taxon>Pezizomycotina</taxon>
        <taxon>Eurotiomycetes</taxon>
        <taxon>Eurotiomycetidae</taxon>
        <taxon>Eurotiales</taxon>
        <taxon>Aspergillaceae</taxon>
        <taxon>Aspergillus</taxon>
        <taxon>Aspergillus subgen. Circumdati</taxon>
    </lineage>
</organism>
<proteinExistence type="inferred from homology"/>
<keyword evidence="8 16" id="KW-0812">Transmembrane</keyword>
<evidence type="ECO:0000313" key="18">
    <source>
        <dbReference type="Proteomes" id="UP000326198"/>
    </source>
</evidence>
<protein>
    <recommendedName>
        <fullName evidence="5">CDP-diacylglycerol--serine O-phosphatidyltransferase</fullName>
        <ecNumber evidence="4">2.7.8.8</ecNumber>
    </recommendedName>
    <alternativeName>
        <fullName evidence="14">Phosphatidylserine synthase</fullName>
    </alternativeName>
</protein>
<reference evidence="17 18" key="1">
    <citation type="submission" date="2019-04" db="EMBL/GenBank/DDBJ databases">
        <title>Friends and foes A comparative genomics studyof 23 Aspergillus species from section Flavi.</title>
        <authorList>
            <consortium name="DOE Joint Genome Institute"/>
            <person name="Kjaerbolling I."/>
            <person name="Vesth T."/>
            <person name="Frisvad J.C."/>
            <person name="Nybo J.L."/>
            <person name="Theobald S."/>
            <person name="Kildgaard S."/>
            <person name="Isbrandt T."/>
            <person name="Kuo A."/>
            <person name="Sato A."/>
            <person name="Lyhne E.K."/>
            <person name="Kogle M.E."/>
            <person name="Wiebenga A."/>
            <person name="Kun R.S."/>
            <person name="Lubbers R.J."/>
            <person name="Makela M.R."/>
            <person name="Barry K."/>
            <person name="Chovatia M."/>
            <person name="Clum A."/>
            <person name="Daum C."/>
            <person name="Haridas S."/>
            <person name="He G."/>
            <person name="LaButti K."/>
            <person name="Lipzen A."/>
            <person name="Mondo S."/>
            <person name="Riley R."/>
            <person name="Salamov A."/>
            <person name="Simmons B.A."/>
            <person name="Magnuson J.K."/>
            <person name="Henrissat B."/>
            <person name="Mortensen U.H."/>
            <person name="Larsen T.O."/>
            <person name="Devries R.P."/>
            <person name="Grigoriev I.V."/>
            <person name="Machida M."/>
            <person name="Baker S.E."/>
            <person name="Andersen M.R."/>
        </authorList>
    </citation>
    <scope>NUCLEOTIDE SEQUENCE [LARGE SCALE GENOMIC DNA]</scope>
    <source>
        <strain evidence="17 18">IBT 29228</strain>
    </source>
</reference>
<keyword evidence="9 16" id="KW-1133">Transmembrane helix</keyword>
<gene>
    <name evidence="17" type="ORF">BDV26DRAFT_297526</name>
</gene>
<dbReference type="InterPro" id="IPR043130">
    <property type="entry name" value="CDP-OH_PTrfase_TM_dom"/>
</dbReference>
<comment type="catalytic activity">
    <reaction evidence="1">
        <text>a CDP-1,2-diacyl-sn-glycerol + L-serine = a 1,2-diacyl-sn-glycero-3-phospho-L-serine + CMP + H(+)</text>
        <dbReference type="Rhea" id="RHEA:16913"/>
        <dbReference type="ChEBI" id="CHEBI:15378"/>
        <dbReference type="ChEBI" id="CHEBI:33384"/>
        <dbReference type="ChEBI" id="CHEBI:57262"/>
        <dbReference type="ChEBI" id="CHEBI:58332"/>
        <dbReference type="ChEBI" id="CHEBI:60377"/>
        <dbReference type="EC" id="2.7.8.8"/>
    </reaction>
</comment>
<sequence length="225" mass="25002">MAVTKDAKFDMLRRLRVADYATLSKALCGVFAIFASTHQSFITAHMLIFLGYELDRFDGMIARWRNETSEMGKQLDSFSDLVSFVLAPSFMLYSLRLRTPTDQAILVFFVLCGISRLARFNVASHLTPKDTNGKSLYHEGLPTAYAALIMSTIVAVAQWLDRTESLVSMVSFPGTWGEAHISTIPVAFLGAGMVSKRLKLRFDGGLAIPAWTLAIFVACWFALLQ</sequence>
<evidence type="ECO:0000256" key="16">
    <source>
        <dbReference type="SAM" id="Phobius"/>
    </source>
</evidence>
<evidence type="ECO:0000256" key="10">
    <source>
        <dbReference type="ARBA" id="ARBA00023098"/>
    </source>
</evidence>
<comment type="similarity">
    <text evidence="3 15">Belongs to the CDP-alcohol phosphatidyltransferase class-I family.</text>
</comment>
<name>A0A5N7AUT0_9EURO</name>
<evidence type="ECO:0000256" key="12">
    <source>
        <dbReference type="ARBA" id="ARBA00023209"/>
    </source>
</evidence>
<feature type="transmembrane region" description="Helical" evidence="16">
    <location>
        <begin position="30"/>
        <end position="54"/>
    </location>
</feature>
<keyword evidence="11 16" id="KW-0472">Membrane</keyword>
<dbReference type="NCBIfam" id="TIGR00473">
    <property type="entry name" value="pssA"/>
    <property type="match status" value="1"/>
</dbReference>
<evidence type="ECO:0000256" key="11">
    <source>
        <dbReference type="ARBA" id="ARBA00023136"/>
    </source>
</evidence>
<feature type="transmembrane region" description="Helical" evidence="16">
    <location>
        <begin position="75"/>
        <end position="93"/>
    </location>
</feature>
<evidence type="ECO:0000256" key="8">
    <source>
        <dbReference type="ARBA" id="ARBA00022692"/>
    </source>
</evidence>
<evidence type="ECO:0000256" key="15">
    <source>
        <dbReference type="RuleBase" id="RU003750"/>
    </source>
</evidence>
<evidence type="ECO:0000256" key="7">
    <source>
        <dbReference type="ARBA" id="ARBA00022679"/>
    </source>
</evidence>
<dbReference type="InterPro" id="IPR050324">
    <property type="entry name" value="CDP-alcohol_PTase-I"/>
</dbReference>
<dbReference type="Proteomes" id="UP000326198">
    <property type="component" value="Unassembled WGS sequence"/>
</dbReference>
<dbReference type="PANTHER" id="PTHR14269:SF61">
    <property type="entry name" value="CDP-DIACYLGLYCEROL--SERINE O-PHOSPHATIDYLTRANSFERASE"/>
    <property type="match status" value="1"/>
</dbReference>
<dbReference type="OrthoDB" id="3558741at2759"/>
<evidence type="ECO:0000256" key="2">
    <source>
        <dbReference type="ARBA" id="ARBA00004127"/>
    </source>
</evidence>
<dbReference type="GO" id="GO:0008654">
    <property type="term" value="P:phospholipid biosynthetic process"/>
    <property type="evidence" value="ECO:0007669"/>
    <property type="project" value="UniProtKB-KW"/>
</dbReference>
<dbReference type="GO" id="GO:0003882">
    <property type="term" value="F:CDP-diacylglycerol-serine O-phosphatidyltransferase activity"/>
    <property type="evidence" value="ECO:0007669"/>
    <property type="project" value="UniProtKB-EC"/>
</dbReference>
<feature type="transmembrane region" description="Helical" evidence="16">
    <location>
        <begin position="206"/>
        <end position="223"/>
    </location>
</feature>